<dbReference type="EMBL" id="VCHQ01000005">
    <property type="protein sequence ID" value="TLV22194.1"/>
    <property type="molecule type" value="Genomic_DNA"/>
</dbReference>
<accession>A0A5R9LMM1</accession>
<dbReference type="PANTHER" id="PTHR32432">
    <property type="entry name" value="CELL DIVISION PROTEIN FTSA-RELATED"/>
    <property type="match status" value="1"/>
</dbReference>
<evidence type="ECO:0000313" key="2">
    <source>
        <dbReference type="Proteomes" id="UP000307430"/>
    </source>
</evidence>
<dbReference type="Gene3D" id="3.30.420.40">
    <property type="match status" value="1"/>
</dbReference>
<proteinExistence type="predicted"/>
<dbReference type="InterPro" id="IPR050696">
    <property type="entry name" value="FtsA/MreB"/>
</dbReference>
<gene>
    <name evidence="1" type="ORF">FE839_03655</name>
</gene>
<dbReference type="RefSeq" id="WP_138359256.1">
    <property type="nucleotide sequence ID" value="NZ_VCHQ01000005.1"/>
</dbReference>
<evidence type="ECO:0000313" key="1">
    <source>
        <dbReference type="EMBL" id="TLV22194.1"/>
    </source>
</evidence>
<reference evidence="1 2" key="1">
    <citation type="submission" date="2019-05" db="EMBL/GenBank/DDBJ databases">
        <title>Genome sequence of Klebsiella sp strain TOUT106.</title>
        <authorList>
            <person name="Rahi P."/>
            <person name="Chaudhari D."/>
        </authorList>
    </citation>
    <scope>NUCLEOTIDE SEQUENCE [LARGE SCALE GENOMIC DNA]</scope>
    <source>
        <strain evidence="1 2">TOUT106</strain>
    </source>
</reference>
<name>A0A5R9LMM1_9ENTR</name>
<keyword evidence="2" id="KW-1185">Reference proteome</keyword>
<comment type="caution">
    <text evidence="1">The sequence shown here is derived from an EMBL/GenBank/DDBJ whole genome shotgun (WGS) entry which is preliminary data.</text>
</comment>
<dbReference type="Proteomes" id="UP000307430">
    <property type="component" value="Unassembled WGS sequence"/>
</dbReference>
<dbReference type="SUPFAM" id="SSF53067">
    <property type="entry name" value="Actin-like ATPase domain"/>
    <property type="match status" value="1"/>
</dbReference>
<sequence length="266" mass="29904">MAFRNWRIGMHIQQDHIAIVALAYERSRWALRRWWEIPLTPGTVRQGLVVDVDALARQLQNWRRELPLQHQVCIAFPAARTLQKQLPCPQTSLNESEQAAWIASAMAQQLECSASSLCVDYSASGMDDGWRVTAAQRLDINVLCRLAKRLKLSVVGIVPDACALRAFFPWLPSRTHGLAWRGEDSWLWATVDSWGCCVYSEIPSFSRLVSQVGAGEFWLCASTPCDEQSFDVWSVIHRLQPPLPACSDSFTVALGLALGGRQPWSR</sequence>
<dbReference type="AlphaFoldDB" id="A0A5R9LMM1"/>
<dbReference type="PANTHER" id="PTHR32432:SF3">
    <property type="entry name" value="ETHANOLAMINE UTILIZATION PROTEIN EUTJ"/>
    <property type="match status" value="1"/>
</dbReference>
<protein>
    <submittedName>
        <fullName evidence="1">Pilus assembly protein</fullName>
    </submittedName>
</protein>
<dbReference type="InterPro" id="IPR043129">
    <property type="entry name" value="ATPase_NBD"/>
</dbReference>
<organism evidence="1 2">
    <name type="scientific">Klebsiella indica</name>
    <dbReference type="NCBI Taxonomy" id="2582917"/>
    <lineage>
        <taxon>Bacteria</taxon>
        <taxon>Pseudomonadati</taxon>
        <taxon>Pseudomonadota</taxon>
        <taxon>Gammaproteobacteria</taxon>
        <taxon>Enterobacterales</taxon>
        <taxon>Enterobacteriaceae</taxon>
        <taxon>Klebsiella/Raoultella group</taxon>
        <taxon>Klebsiella</taxon>
    </lineage>
</organism>